<sequence length="91" mass="10701">MKVISEHRKQRAVRQLQALEQKARHLQKLLDEGELGEQLQVLSELSNHLHDVRKALLREAVERGLLRATRADEISDVADELMEWLEKLRWV</sequence>
<keyword evidence="3" id="KW-1185">Reference proteome</keyword>
<comment type="caution">
    <text evidence="2">The sequence shown here is derived from an EMBL/GenBank/DDBJ whole genome shotgun (WGS) entry which is preliminary data.</text>
</comment>
<proteinExistence type="predicted"/>
<evidence type="ECO:0000256" key="1">
    <source>
        <dbReference type="SAM" id="Coils"/>
    </source>
</evidence>
<keyword evidence="1" id="KW-0175">Coiled coil</keyword>
<evidence type="ECO:0000313" key="3">
    <source>
        <dbReference type="Proteomes" id="UP001204798"/>
    </source>
</evidence>
<accession>A0ABT2ERV8</accession>
<reference evidence="2 3" key="1">
    <citation type="submission" date="2022-08" db="EMBL/GenBank/DDBJ databases">
        <title>Bacterial and archaeal communities from various locations to study Microbial Dark Matter (Phase II).</title>
        <authorList>
            <person name="Stepanauskas R."/>
        </authorList>
    </citation>
    <scope>NUCLEOTIDE SEQUENCE [LARGE SCALE GENOMIC DNA]</scope>
    <source>
        <strain evidence="2 3">PD1</strain>
    </source>
</reference>
<protein>
    <submittedName>
        <fullName evidence="2">Uncharacterized protein</fullName>
    </submittedName>
</protein>
<gene>
    <name evidence="2" type="ORF">M2350_003134</name>
</gene>
<organism evidence="2 3">
    <name type="scientific">Candidatus Fervidibacter sacchari</name>
    <dbReference type="NCBI Taxonomy" id="1448929"/>
    <lineage>
        <taxon>Bacteria</taxon>
        <taxon>Candidatus Fervidibacterota</taxon>
        <taxon>Candidatus Fervidibacter</taxon>
    </lineage>
</organism>
<dbReference type="Proteomes" id="UP001204798">
    <property type="component" value="Unassembled WGS sequence"/>
</dbReference>
<feature type="coiled-coil region" evidence="1">
    <location>
        <begin position="2"/>
        <end position="36"/>
    </location>
</feature>
<dbReference type="RefSeq" id="WP_259100747.1">
    <property type="nucleotide sequence ID" value="NZ_CP130454.1"/>
</dbReference>
<name>A0ABT2ERV8_9BACT</name>
<evidence type="ECO:0000313" key="2">
    <source>
        <dbReference type="EMBL" id="MCS3920699.1"/>
    </source>
</evidence>
<dbReference type="EMBL" id="JANUCP010000006">
    <property type="protein sequence ID" value="MCS3920699.1"/>
    <property type="molecule type" value="Genomic_DNA"/>
</dbReference>